<dbReference type="EC" id="3.1.1.31" evidence="2"/>
<keyword evidence="2" id="KW-0378">Hydrolase</keyword>
<dbReference type="Gene3D" id="3.40.50.1360">
    <property type="match status" value="1"/>
</dbReference>
<comment type="similarity">
    <text evidence="1 2">Belongs to the glucosamine/galactosamine-6-phosphate isomerase family. 6-phosphogluconolactonase subfamily.</text>
</comment>
<dbReference type="InterPro" id="IPR006148">
    <property type="entry name" value="Glc/Gal-6P_isomerase"/>
</dbReference>
<dbReference type="GO" id="GO:0005975">
    <property type="term" value="P:carbohydrate metabolic process"/>
    <property type="evidence" value="ECO:0007669"/>
    <property type="project" value="UniProtKB-UniRule"/>
</dbReference>
<evidence type="ECO:0000313" key="6">
    <source>
        <dbReference type="EMBL" id="CAF4061711.1"/>
    </source>
</evidence>
<dbReference type="PANTHER" id="PTHR11054:SF0">
    <property type="entry name" value="6-PHOSPHOGLUCONOLACTONASE"/>
    <property type="match status" value="1"/>
</dbReference>
<dbReference type="AlphaFoldDB" id="A0A815L9S2"/>
<name>A0A815L9S2_9BILA</name>
<organism evidence="5 8">
    <name type="scientific">Didymodactylos carnosus</name>
    <dbReference type="NCBI Taxonomy" id="1234261"/>
    <lineage>
        <taxon>Eukaryota</taxon>
        <taxon>Metazoa</taxon>
        <taxon>Spiralia</taxon>
        <taxon>Gnathifera</taxon>
        <taxon>Rotifera</taxon>
        <taxon>Eurotatoria</taxon>
        <taxon>Bdelloidea</taxon>
        <taxon>Philodinida</taxon>
        <taxon>Philodinidae</taxon>
        <taxon>Didymodactylos</taxon>
    </lineage>
</organism>
<comment type="function">
    <text evidence="2">Hydrolysis of 6-phosphogluconolactone to 6-phosphogluconate.</text>
</comment>
<evidence type="ECO:0000313" key="8">
    <source>
        <dbReference type="Proteomes" id="UP000663829"/>
    </source>
</evidence>
<comment type="caution">
    <text evidence="5">The sequence shown here is derived from an EMBL/GenBank/DDBJ whole genome shotgun (WGS) entry which is preliminary data.</text>
</comment>
<keyword evidence="8" id="KW-1185">Reference proteome</keyword>
<accession>A0A815L9S2</accession>
<evidence type="ECO:0000256" key="2">
    <source>
        <dbReference type="RuleBase" id="RU365095"/>
    </source>
</evidence>
<feature type="domain" description="Glucosamine/galactosamine-6-phosphate isomerase" evidence="3">
    <location>
        <begin position="32"/>
        <end position="252"/>
    </location>
</feature>
<comment type="pathway">
    <text evidence="2">Carbohydrate degradation; pentose phosphate pathway; D-ribulose 5-phosphate from D-glucose 6-phosphate (oxidative stage): step 2/3.</text>
</comment>
<dbReference type="EMBL" id="CAJNOK010016938">
    <property type="protein sequence ID" value="CAF1254597.1"/>
    <property type="molecule type" value="Genomic_DNA"/>
</dbReference>
<dbReference type="Pfam" id="PF01182">
    <property type="entry name" value="Glucosamine_iso"/>
    <property type="match status" value="1"/>
</dbReference>
<dbReference type="Proteomes" id="UP000682733">
    <property type="component" value="Unassembled WGS sequence"/>
</dbReference>
<protein>
    <recommendedName>
        <fullName evidence="2">6-phosphogluconolactonase</fullName>
        <shortName evidence="2">6PGL</shortName>
        <ecNumber evidence="2">3.1.1.31</ecNumber>
    </recommendedName>
</protein>
<dbReference type="Proteomes" id="UP000663829">
    <property type="component" value="Unassembled WGS sequence"/>
</dbReference>
<dbReference type="NCBIfam" id="TIGR01198">
    <property type="entry name" value="pgl"/>
    <property type="match status" value="1"/>
</dbReference>
<comment type="catalytic activity">
    <reaction evidence="2">
        <text>6-phospho-D-glucono-1,5-lactone + H2O = 6-phospho-D-gluconate + H(+)</text>
        <dbReference type="Rhea" id="RHEA:12556"/>
        <dbReference type="ChEBI" id="CHEBI:15377"/>
        <dbReference type="ChEBI" id="CHEBI:15378"/>
        <dbReference type="ChEBI" id="CHEBI:57955"/>
        <dbReference type="ChEBI" id="CHEBI:58759"/>
        <dbReference type="EC" id="3.1.1.31"/>
    </reaction>
</comment>
<dbReference type="CDD" id="cd01400">
    <property type="entry name" value="6PGL"/>
    <property type="match status" value="1"/>
</dbReference>
<sequence length="262" mass="29797">HIVLLEIKKQQQRQTSNTFNCMAMLNVVVSDDEESLAQSLGYKVETLITELLYSSQSSTKSYVTIGLSGGSLIKILSNILPYLALPWAKIRFFFVDERFVQFTSEDSTYHLYNKLFRQLPLTEKNICKINPQLENVEQCAKDYEQKLKELLNEDEDQTFDILLLGIGPDGHTASLFPNHSVLNVSDCLVTYVKDSPKPPSERVTLTMSTINKSKYILICVTGGSKAQIVKEVIKDKNNQYPIGQVREKNVFWYLDQEAASQI</sequence>
<dbReference type="SUPFAM" id="SSF100950">
    <property type="entry name" value="NagB/RpiA/CoA transferase-like"/>
    <property type="match status" value="1"/>
</dbReference>
<dbReference type="EMBL" id="CAJNOQ010017649">
    <property type="protein sequence ID" value="CAF1403743.1"/>
    <property type="molecule type" value="Genomic_DNA"/>
</dbReference>
<feature type="non-terminal residue" evidence="5">
    <location>
        <position position="262"/>
    </location>
</feature>
<evidence type="ECO:0000313" key="5">
    <source>
        <dbReference type="EMBL" id="CAF1403743.1"/>
    </source>
</evidence>
<dbReference type="InterPro" id="IPR037171">
    <property type="entry name" value="NagB/RpiA_transferase-like"/>
</dbReference>
<evidence type="ECO:0000256" key="1">
    <source>
        <dbReference type="ARBA" id="ARBA00010662"/>
    </source>
</evidence>
<dbReference type="InterPro" id="IPR005900">
    <property type="entry name" value="6-phosphogluconolactonase_DevB"/>
</dbReference>
<dbReference type="Proteomes" id="UP000677228">
    <property type="component" value="Unassembled WGS sequence"/>
</dbReference>
<dbReference type="Proteomes" id="UP000681722">
    <property type="component" value="Unassembled WGS sequence"/>
</dbReference>
<evidence type="ECO:0000313" key="7">
    <source>
        <dbReference type="EMBL" id="CAF4296164.1"/>
    </source>
</evidence>
<reference evidence="5" key="1">
    <citation type="submission" date="2021-02" db="EMBL/GenBank/DDBJ databases">
        <authorList>
            <person name="Nowell W R."/>
        </authorList>
    </citation>
    <scope>NUCLEOTIDE SEQUENCE</scope>
</reference>
<dbReference type="EMBL" id="CAJOBC010083068">
    <property type="protein sequence ID" value="CAF4296164.1"/>
    <property type="molecule type" value="Genomic_DNA"/>
</dbReference>
<proteinExistence type="inferred from homology"/>
<evidence type="ECO:0000259" key="3">
    <source>
        <dbReference type="Pfam" id="PF01182"/>
    </source>
</evidence>
<dbReference type="InterPro" id="IPR039104">
    <property type="entry name" value="6PGL"/>
</dbReference>
<dbReference type="GO" id="GO:0006098">
    <property type="term" value="P:pentose-phosphate shunt"/>
    <property type="evidence" value="ECO:0007669"/>
    <property type="project" value="UniProtKB-UniPathway"/>
</dbReference>
<dbReference type="EMBL" id="CAJOBA010038492">
    <property type="protein sequence ID" value="CAF4061711.1"/>
    <property type="molecule type" value="Genomic_DNA"/>
</dbReference>
<dbReference type="PANTHER" id="PTHR11054">
    <property type="entry name" value="6-PHOSPHOGLUCONOLACTONASE"/>
    <property type="match status" value="1"/>
</dbReference>
<dbReference type="GO" id="GO:0017057">
    <property type="term" value="F:6-phosphogluconolactonase activity"/>
    <property type="evidence" value="ECO:0007669"/>
    <property type="project" value="UniProtKB-UniRule"/>
</dbReference>
<evidence type="ECO:0000313" key="4">
    <source>
        <dbReference type="EMBL" id="CAF1254597.1"/>
    </source>
</evidence>
<dbReference type="OrthoDB" id="432544at2759"/>
<dbReference type="UniPathway" id="UPA00115">
    <property type="reaction ID" value="UER00409"/>
</dbReference>
<gene>
    <name evidence="5" type="ORF">GPM918_LOCUS33330</name>
    <name evidence="4" type="ORF">OVA965_LOCUS26432</name>
    <name evidence="7" type="ORF">SRO942_LOCUS34011</name>
    <name evidence="6" type="ORF">TMI583_LOCUS27173</name>
</gene>